<sequence length="2350" mass="255611">MTINDSHMEPRFRTGTSLSSASHVPPTNKSFTQEPIAVVGMACRLPGHSNSPKALWDFLERGGIAANEAPESRFNLKAHHDGSKKPRTMRSPGGMFIEDIDPKNFDAGFFGISGADALAMDPQQRQLLEVVYECFENSGTTMEKLHGAAIACFVGSYGVDYADMQARNPEDRVPACSGSLVGLDVACRYLHTGEADGAVIAGANLYLSPEHNTDSGAMQGASSLTGRCHTFDVKADGYIKGEAINVVYLKRLQDAVRDGDPIRAVIRGSATNSDGRTPGIASPSAEAQASAIRAAYANAGISDLSQTGYLECHGTGTQAGDPQEVGALSTVFSPSRSNDQPLIIGSIKSNIGHSEPAAGISGLIKAVLTIEHGVIPGNPTFVTPNPRIDFKTLNVRATQTKIPWPQTQFRRASVNSFGYGGSNAHVIVEEPSRLLPDWPNAHVSSYQAPADDFFRDDDDSSSAVGRPFTLAFSANDESSLRAYVKSLKKHMLNPSVKIMLPDLSHTLSERRTRHFHRGYLVTQSTTLDEAALVVGKQAAEDPRVGFIFTGQGAQWSQMGKGIVETFPRARAILQHLDRVLQSCELIEPRNPEQLRLPEFSQPLVTALQIVLVDILREWGVTPCAVVGHSSGEIAAAYTAGLVSRESAIRAAFYRGQAATMRGADSQTPVGMMAVGIGAELVVPYLEGVGDAVQIACYNSPSSVTLSGTIEGLKAVQNRLTEDKVFARMLQVSLAYHSTFMDGISQHYSHMMAQDFTHNSFKCESVRMFSSVVAKEMADAADAEYWRDNMVCPVRFDAAMEKMITAKAGPNFLIEIGPSGALAGPVSQILKKLSSTAQYHTAMSRGAAAIQSIFDVAGRLFTSGGTIDLTRVNLVEGTTPKVIVDLPNYAWNHSTQYWYESEASKDWRNRLFPHHDLLGSKILGSPWHSPSFSKLLKVEDLPWLIDHKMGPDTVFPAAAYMAMAIEAIFQRSEALAILEGATKIEKPRYRLRNVAFNKVLVLNDRGEPTKVNLSLSAHPGFKESWHQFRVSSLAGSTWTEHCRGLVRIEGDVQRVASADAIQPLVYPVNGQAWYKAMSDTGYNFGSIFQKQLQVEVVSGQRSSRSLVSLETPNSAYPQSAYPMHPACIDGCLQTCAPSLWKGNRNDVNAVLVPAIIDDLEITSSQAARGLSLSTAKFVGLGRPEETKNYMSDATVYDPETGNLLFRLSGLRYHRIDTGSSPYDAHTYSSLVWKPDITHLSSAGLAKLCSSEEDAQDPALQVVSEVLTLAAHKKPSLRVMELNMVPGQNESLWLETIASHELIRKTCRHFVYYLNDPSALVEAGGKYSESDNTEIALLDFDHLSAEVQFDLLIVRLSPSAEDVEDLSQKVRSIVKDAGQVLFLRQRLAHADPNVVVNGEAQGFDIGSNYSILRSHGFADTRHLAFGEGSSFGSMYLCSVRDVPDSSRDVALFHFTEPSPAALKVVEALQGRRWSFQNFRSSLEQGSIVASRVLVLDELETSLFPNLNSDHWDSLKKLLSSDKRILWVTKGSQLAVAEPEKAMIHGLGRTVRAEDPTVSLTTLDVSGSSTDVTADSIDAVLQHLAGDAPVHSVDNEFVELDGMIHVGRIQPDALVNLAESENKNGRALVTQSLHDCPTMVRLQCERTGTTDSLIYTEVAPVELPLGDNCVEVELEAAGLNFKDVAITMGIIPENEHLLGLEGAGTVRRVGKSVDTYKMGQRVLVFERGTFGNRIHATTERVHAIPDSMTYEEASTLASVYLTALYSIYDLANTQSGHRVLIHSATGGLGMASIQICQHIGAEVFATVGNQEKRDLLMERFNIPADHIFSSRDTSFAPELMRVTGGYGVDVIINSLTGDLLDESWRCIASGGTMVELGKRDMLDRNTLDMEPFGRNASYRCFDMSHKHVSDALIGRLLTQLFELLDAGHVKPIAPITVFPFEDIPSAFRYMRSANHIGKIVISNTNQEHKSITVPLRHSLKSVVLRDDVSYLIVGGLKGLCGSLAISLARLGAKNLAVMSRSGYSDNTSQRVIQNLWALGCVLTLVKGDVSVESDVRRAVKEANAPVAGVIQGAMVLRDKVFASMTIEEYHQVISCKVQGTWNLHNILVEENLQVDFFTMLSSVSGVVGQKGQANYAAANAFLDAFATYRQRLGLAANSVDLGAIQDVGYMSQHTDLLVALDSAAWTPINEALFLKIVGFSLRQQLDTINPASSAQLITSLAVPQSESSPLLRDARFSALCFNDGTDQGAGDGAQDGSKELKALALLVKSQAEFGVVQQAVIDIATRRFTAILRLSEPMEPVKSLSSYGLDSLAAVEFRNWLRLELKVEVTTLEITSAVSLMALCERIASRLLG</sequence>
<evidence type="ECO:0000313" key="2">
    <source>
        <dbReference type="Proteomes" id="UP001177260"/>
    </source>
</evidence>
<organism evidence="1 2">
    <name type="scientific">Aspergillus melleus</name>
    <dbReference type="NCBI Taxonomy" id="138277"/>
    <lineage>
        <taxon>Eukaryota</taxon>
        <taxon>Fungi</taxon>
        <taxon>Dikarya</taxon>
        <taxon>Ascomycota</taxon>
        <taxon>Pezizomycotina</taxon>
        <taxon>Eurotiomycetes</taxon>
        <taxon>Eurotiomycetidae</taxon>
        <taxon>Eurotiales</taxon>
        <taxon>Aspergillaceae</taxon>
        <taxon>Aspergillus</taxon>
        <taxon>Aspergillus subgen. Circumdati</taxon>
    </lineage>
</organism>
<accession>A0ACC3AZT8</accession>
<dbReference type="EMBL" id="JAOPJF010000044">
    <property type="protein sequence ID" value="KAK1143047.1"/>
    <property type="molecule type" value="Genomic_DNA"/>
</dbReference>
<dbReference type="Proteomes" id="UP001177260">
    <property type="component" value="Unassembled WGS sequence"/>
</dbReference>
<keyword evidence="2" id="KW-1185">Reference proteome</keyword>
<proteinExistence type="predicted"/>
<gene>
    <name evidence="1" type="ORF">N8T08_007111</name>
</gene>
<name>A0ACC3AZT8_9EURO</name>
<protein>
    <submittedName>
        <fullName evidence="1">Type I Iterative Polyketide synthase (PKS)</fullName>
    </submittedName>
</protein>
<evidence type="ECO:0000313" key="1">
    <source>
        <dbReference type="EMBL" id="KAK1143047.1"/>
    </source>
</evidence>
<reference evidence="1 2" key="1">
    <citation type="journal article" date="2023" name="ACS Omega">
        <title>Identification of the Neoaspergillic Acid Biosynthesis Gene Cluster by Establishing an In Vitro CRISPR-Ribonucleoprotein Genetic System in Aspergillus melleus.</title>
        <authorList>
            <person name="Yuan B."/>
            <person name="Grau M.F."/>
            <person name="Murata R.M."/>
            <person name="Torok T."/>
            <person name="Venkateswaran K."/>
            <person name="Stajich J.E."/>
            <person name="Wang C.C.C."/>
        </authorList>
    </citation>
    <scope>NUCLEOTIDE SEQUENCE [LARGE SCALE GENOMIC DNA]</scope>
    <source>
        <strain evidence="1 2">IMV 1140</strain>
    </source>
</reference>
<comment type="caution">
    <text evidence="1">The sequence shown here is derived from an EMBL/GenBank/DDBJ whole genome shotgun (WGS) entry which is preliminary data.</text>
</comment>